<gene>
    <name evidence="3" type="ORF">C493_20867</name>
</gene>
<organism evidence="3 4">
    <name type="scientific">Natronolimnohabitans innermongolicus JCM 12255</name>
    <dbReference type="NCBI Taxonomy" id="1227499"/>
    <lineage>
        <taxon>Archaea</taxon>
        <taxon>Methanobacteriati</taxon>
        <taxon>Methanobacteriota</taxon>
        <taxon>Stenosarchaea group</taxon>
        <taxon>Halobacteria</taxon>
        <taxon>Halobacteriales</taxon>
        <taxon>Natrialbaceae</taxon>
        <taxon>Natronolimnohabitans</taxon>
    </lineage>
</organism>
<evidence type="ECO:0000313" key="4">
    <source>
        <dbReference type="Proteomes" id="UP000011602"/>
    </source>
</evidence>
<evidence type="ECO:0000313" key="3">
    <source>
        <dbReference type="EMBL" id="ELY49190.1"/>
    </source>
</evidence>
<dbReference type="OrthoDB" id="247722at2157"/>
<dbReference type="Gene3D" id="1.10.10.10">
    <property type="entry name" value="Winged helix-like DNA-binding domain superfamily/Winged helix DNA-binding domain"/>
    <property type="match status" value="1"/>
</dbReference>
<dbReference type="eggNOG" id="arCOG03828">
    <property type="taxonomic scope" value="Archaea"/>
</dbReference>
<dbReference type="InterPro" id="IPR036388">
    <property type="entry name" value="WH-like_DNA-bd_sf"/>
</dbReference>
<reference evidence="3 4" key="1">
    <citation type="journal article" date="2014" name="PLoS Genet.">
        <title>Phylogenetically driven sequencing of extremely halophilic archaea reveals strategies for static and dynamic osmo-response.</title>
        <authorList>
            <person name="Becker E.A."/>
            <person name="Seitzer P.M."/>
            <person name="Tritt A."/>
            <person name="Larsen D."/>
            <person name="Krusor M."/>
            <person name="Yao A.I."/>
            <person name="Wu D."/>
            <person name="Madern D."/>
            <person name="Eisen J.A."/>
            <person name="Darling A.E."/>
            <person name="Facciotti M.T."/>
        </authorList>
    </citation>
    <scope>NUCLEOTIDE SEQUENCE [LARGE SCALE GENOMIC DNA]</scope>
    <source>
        <strain evidence="3 4">JCM 12255</strain>
    </source>
</reference>
<evidence type="ECO:0000259" key="2">
    <source>
        <dbReference type="Pfam" id="PF24035"/>
    </source>
</evidence>
<comment type="caution">
    <text evidence="3">The sequence shown here is derived from an EMBL/GenBank/DDBJ whole genome shotgun (WGS) entry which is preliminary data.</text>
</comment>
<proteinExistence type="predicted"/>
<dbReference type="EMBL" id="AOHZ01000098">
    <property type="protein sequence ID" value="ELY49190.1"/>
    <property type="molecule type" value="Genomic_DNA"/>
</dbReference>
<sequence length="136" mass="15364">MERADCTLDDIYELLSESRRRYILYYFLDNEHANVEGLSLQIAAWELDSTVDVVTEERKQRVTTSLIHSHLPKLADYGLIEYDGRTGDVVATDELDDVCDTIARARRAEDDVTITGSSTESVLYSEPLTSSSRPSQ</sequence>
<dbReference type="RefSeq" id="WP_007261424.1">
    <property type="nucleotide sequence ID" value="NZ_AOHZ01000098.1"/>
</dbReference>
<dbReference type="Proteomes" id="UP000011602">
    <property type="component" value="Unassembled WGS sequence"/>
</dbReference>
<dbReference type="AlphaFoldDB" id="L9WI53"/>
<feature type="domain" description="DUF7344" evidence="2">
    <location>
        <begin position="12"/>
        <end position="89"/>
    </location>
</feature>
<dbReference type="InterPro" id="IPR055768">
    <property type="entry name" value="DUF7344"/>
</dbReference>
<feature type="region of interest" description="Disordered" evidence="1">
    <location>
        <begin position="116"/>
        <end position="136"/>
    </location>
</feature>
<protein>
    <recommendedName>
        <fullName evidence="2">DUF7344 domain-containing protein</fullName>
    </recommendedName>
</protein>
<keyword evidence="4" id="KW-1185">Reference proteome</keyword>
<accession>L9WI53</accession>
<name>L9WI53_9EURY</name>
<dbReference type="Pfam" id="PF24035">
    <property type="entry name" value="DUF7344"/>
    <property type="match status" value="1"/>
</dbReference>
<evidence type="ECO:0000256" key="1">
    <source>
        <dbReference type="SAM" id="MobiDB-lite"/>
    </source>
</evidence>